<gene>
    <name evidence="2" type="ORF">J1777_12395</name>
</gene>
<evidence type="ECO:0000313" key="3">
    <source>
        <dbReference type="Proteomes" id="UP000664731"/>
    </source>
</evidence>
<dbReference type="InterPro" id="IPR036760">
    <property type="entry name" value="SspB-like_sf"/>
</dbReference>
<dbReference type="EMBL" id="JAFNME010000034">
    <property type="protein sequence ID" value="MBO1250618.1"/>
    <property type="molecule type" value="Genomic_DNA"/>
</dbReference>
<dbReference type="PANTHER" id="PTHR37486:SF1">
    <property type="entry name" value="STRINGENT STARVATION PROTEIN B"/>
    <property type="match status" value="1"/>
</dbReference>
<comment type="caution">
    <text evidence="2">The sequence shown here is derived from an EMBL/GenBank/DDBJ whole genome shotgun (WGS) entry which is preliminary data.</text>
</comment>
<sequence length="163" mass="17884">MNEIRTTSTRPYLLRALHEWCTDNGLTPYLVVQVDESVQVPLAFVQDGQIVLNASYDATSGLQMGNEFVHFKARFGGKPHEIMVPVGRVLAIYARETGQGMSFPPEEPQAMDDVVPPASRPAASAKVQLVSSQENPPSEQDHAPQDDDLPPPPTKRPALKLVK</sequence>
<feature type="region of interest" description="Disordered" evidence="1">
    <location>
        <begin position="99"/>
        <end position="163"/>
    </location>
</feature>
<dbReference type="PANTHER" id="PTHR37486">
    <property type="entry name" value="STRINGENT STARVATION PROTEIN B"/>
    <property type="match status" value="1"/>
</dbReference>
<dbReference type="RefSeq" id="WP_207576009.1">
    <property type="nucleotide sequence ID" value="NZ_JAFNME010000034.1"/>
</dbReference>
<keyword evidence="2" id="KW-0378">Hydrolase</keyword>
<name>A0A939H1G1_9BURK</name>
<dbReference type="Gene3D" id="2.30.30.220">
    <property type="entry name" value="SspB-like"/>
    <property type="match status" value="1"/>
</dbReference>
<dbReference type="GO" id="GO:0005840">
    <property type="term" value="C:ribosome"/>
    <property type="evidence" value="ECO:0007669"/>
    <property type="project" value="TreeGrafter"/>
</dbReference>
<dbReference type="PIRSF" id="PIRSF005276">
    <property type="entry name" value="SspB"/>
    <property type="match status" value="1"/>
</dbReference>
<dbReference type="GO" id="GO:0006508">
    <property type="term" value="P:proteolysis"/>
    <property type="evidence" value="ECO:0007669"/>
    <property type="project" value="UniProtKB-KW"/>
</dbReference>
<evidence type="ECO:0000313" key="2">
    <source>
        <dbReference type="EMBL" id="MBO1250618.1"/>
    </source>
</evidence>
<dbReference type="NCBIfam" id="NF008769">
    <property type="entry name" value="PRK11798.2-5"/>
    <property type="match status" value="1"/>
</dbReference>
<dbReference type="GO" id="GO:0005829">
    <property type="term" value="C:cytosol"/>
    <property type="evidence" value="ECO:0007669"/>
    <property type="project" value="TreeGrafter"/>
</dbReference>
<keyword evidence="3" id="KW-1185">Reference proteome</keyword>
<dbReference type="AlphaFoldDB" id="A0A939H1G1"/>
<accession>A0A939H1G1</accession>
<dbReference type="GO" id="GO:0045732">
    <property type="term" value="P:positive regulation of protein catabolic process"/>
    <property type="evidence" value="ECO:0007669"/>
    <property type="project" value="TreeGrafter"/>
</dbReference>
<organism evidence="2 3">
    <name type="scientific">Comamonas denitrificans</name>
    <dbReference type="NCBI Taxonomy" id="117506"/>
    <lineage>
        <taxon>Bacteria</taxon>
        <taxon>Pseudomonadati</taxon>
        <taxon>Pseudomonadota</taxon>
        <taxon>Betaproteobacteria</taxon>
        <taxon>Burkholderiales</taxon>
        <taxon>Comamonadaceae</taxon>
        <taxon>Comamonas</taxon>
    </lineage>
</organism>
<keyword evidence="2" id="KW-0645">Protease</keyword>
<dbReference type="SUPFAM" id="SSF101738">
    <property type="entry name" value="SspB-like"/>
    <property type="match status" value="1"/>
</dbReference>
<dbReference type="Proteomes" id="UP000664731">
    <property type="component" value="Unassembled WGS sequence"/>
</dbReference>
<dbReference type="GO" id="GO:0008233">
    <property type="term" value="F:peptidase activity"/>
    <property type="evidence" value="ECO:0007669"/>
    <property type="project" value="UniProtKB-KW"/>
</dbReference>
<feature type="compositionally biased region" description="Polar residues" evidence="1">
    <location>
        <begin position="129"/>
        <end position="138"/>
    </location>
</feature>
<protein>
    <submittedName>
        <fullName evidence="2">ClpXP protease specificity-enhancing factor</fullName>
    </submittedName>
</protein>
<dbReference type="InterPro" id="IPR007481">
    <property type="entry name" value="SspB"/>
</dbReference>
<proteinExistence type="predicted"/>
<feature type="compositionally biased region" description="Low complexity" evidence="1">
    <location>
        <begin position="116"/>
        <end position="125"/>
    </location>
</feature>
<reference evidence="2" key="1">
    <citation type="submission" date="2021-03" db="EMBL/GenBank/DDBJ databases">
        <title>Comamonas denitrificans.</title>
        <authorList>
            <person name="Finster K."/>
        </authorList>
    </citation>
    <scope>NUCLEOTIDE SEQUENCE</scope>
    <source>
        <strain evidence="2">MM2021_4</strain>
    </source>
</reference>
<dbReference type="Pfam" id="PF04386">
    <property type="entry name" value="SspB"/>
    <property type="match status" value="1"/>
</dbReference>
<evidence type="ECO:0000256" key="1">
    <source>
        <dbReference type="SAM" id="MobiDB-lite"/>
    </source>
</evidence>